<keyword evidence="5 7" id="KW-1133">Transmembrane helix</keyword>
<dbReference type="EMBL" id="QKXQ01000138">
    <property type="protein sequence ID" value="REH98599.1"/>
    <property type="molecule type" value="Genomic_DNA"/>
</dbReference>
<comment type="subcellular location">
    <subcellularLocation>
        <location evidence="1">Cell membrane</location>
        <topology evidence="1">Multi-pass membrane protein</topology>
    </subcellularLocation>
</comment>
<accession>A0A3E0IRA1</accession>
<proteinExistence type="inferred from homology"/>
<feature type="transmembrane region" description="Helical" evidence="7">
    <location>
        <begin position="281"/>
        <end position="300"/>
    </location>
</feature>
<comment type="caution">
    <text evidence="9">The sequence shown here is derived from an EMBL/GenBank/DDBJ whole genome shotgun (WGS) entry which is preliminary data.</text>
</comment>
<keyword evidence="4 7" id="KW-0812">Transmembrane</keyword>
<dbReference type="Proteomes" id="UP000256562">
    <property type="component" value="Unassembled WGS sequence"/>
</dbReference>
<protein>
    <submittedName>
        <fullName evidence="9">EamA family transporter</fullName>
    </submittedName>
</protein>
<evidence type="ECO:0000256" key="5">
    <source>
        <dbReference type="ARBA" id="ARBA00022989"/>
    </source>
</evidence>
<evidence type="ECO:0000313" key="9">
    <source>
        <dbReference type="EMBL" id="REH98599.1"/>
    </source>
</evidence>
<name>A0A3E0IRA1_9STAP</name>
<feature type="domain" description="EamA" evidence="8">
    <location>
        <begin position="12"/>
        <end position="151"/>
    </location>
</feature>
<feature type="transmembrane region" description="Helical" evidence="7">
    <location>
        <begin position="162"/>
        <end position="181"/>
    </location>
</feature>
<feature type="transmembrane region" description="Helical" evidence="7">
    <location>
        <begin position="104"/>
        <end position="125"/>
    </location>
</feature>
<evidence type="ECO:0000256" key="1">
    <source>
        <dbReference type="ARBA" id="ARBA00004651"/>
    </source>
</evidence>
<keyword evidence="6 7" id="KW-0472">Membrane</keyword>
<evidence type="ECO:0000259" key="8">
    <source>
        <dbReference type="Pfam" id="PF00892"/>
    </source>
</evidence>
<feature type="transmembrane region" description="Helical" evidence="7">
    <location>
        <begin position="193"/>
        <end position="214"/>
    </location>
</feature>
<evidence type="ECO:0000256" key="7">
    <source>
        <dbReference type="SAM" id="Phobius"/>
    </source>
</evidence>
<dbReference type="PANTHER" id="PTHR32322">
    <property type="entry name" value="INNER MEMBRANE TRANSPORTER"/>
    <property type="match status" value="1"/>
</dbReference>
<dbReference type="InterPro" id="IPR037185">
    <property type="entry name" value="EmrE-like"/>
</dbReference>
<dbReference type="Pfam" id="PF00892">
    <property type="entry name" value="EamA"/>
    <property type="match status" value="2"/>
</dbReference>
<dbReference type="SUPFAM" id="SSF103481">
    <property type="entry name" value="Multidrug resistance efflux transporter EmrE"/>
    <property type="match status" value="2"/>
</dbReference>
<sequence length="302" mass="33877">MNQSAHLKKRWIGYLLVIIGASFWGIGGTVSQWLFQNANLEVTWFVSVRLIISGLLLIIIAFFTQGPKVFVIWWDKHAVFKIIVYGLLGMLAVQYTFMSSINHGNAAVATLLQYLGPIFIIFYLVFTKVAQLGRKEVLAVLLAVSGTYLLLTNGNIENLQVPVIAIVWGLASAVALAFYTIYPVKLLARWGSLNVVGWAMLIGGIVLSFIHPPWEVALSSWTLETHLYFWFAIIFGTMFAFWFYIESLNYLWPHEAGLLGTIEPLMALLASVVWLNVSFGLWQLLGVCLIILMVVVLSVMKK</sequence>
<feature type="transmembrane region" description="Helical" evidence="7">
    <location>
        <begin position="137"/>
        <end position="156"/>
    </location>
</feature>
<organism evidence="9 10">
    <name type="scientific">Staphylococcus felis</name>
    <dbReference type="NCBI Taxonomy" id="46127"/>
    <lineage>
        <taxon>Bacteria</taxon>
        <taxon>Bacillati</taxon>
        <taxon>Bacillota</taxon>
        <taxon>Bacilli</taxon>
        <taxon>Bacillales</taxon>
        <taxon>Staphylococcaceae</taxon>
        <taxon>Staphylococcus</taxon>
    </lineage>
</organism>
<evidence type="ECO:0000256" key="4">
    <source>
        <dbReference type="ARBA" id="ARBA00022692"/>
    </source>
</evidence>
<feature type="domain" description="EamA" evidence="8">
    <location>
        <begin position="164"/>
        <end position="298"/>
    </location>
</feature>
<feature type="transmembrane region" description="Helical" evidence="7">
    <location>
        <begin position="78"/>
        <end position="98"/>
    </location>
</feature>
<reference evidence="9 10" key="1">
    <citation type="journal article" date="2018" name="Vet. Microbiol.">
        <title>Characterisation of Staphylococcus felis isolated from cats using whole genome sequencing.</title>
        <authorList>
            <person name="Worthing K."/>
            <person name="Pang S."/>
            <person name="Trott D.J."/>
            <person name="Abraham S."/>
            <person name="Coombs G.W."/>
            <person name="Jordan D."/>
            <person name="McIntyre L."/>
            <person name="Davies M.R."/>
            <person name="Norris J."/>
        </authorList>
    </citation>
    <scope>NUCLEOTIDE SEQUENCE [LARGE SCALE GENOMIC DNA]</scope>
    <source>
        <strain evidence="9 10">F9</strain>
    </source>
</reference>
<dbReference type="AlphaFoldDB" id="A0A3E0IRA1"/>
<dbReference type="InterPro" id="IPR000620">
    <property type="entry name" value="EamA_dom"/>
</dbReference>
<comment type="similarity">
    <text evidence="2">Belongs to the EamA transporter family.</text>
</comment>
<feature type="transmembrane region" description="Helical" evidence="7">
    <location>
        <begin position="46"/>
        <end position="66"/>
    </location>
</feature>
<dbReference type="RefSeq" id="WP_116093910.1">
    <property type="nucleotide sequence ID" value="NZ_JBBEFJ010000006.1"/>
</dbReference>
<feature type="transmembrane region" description="Helical" evidence="7">
    <location>
        <begin position="12"/>
        <end position="34"/>
    </location>
</feature>
<evidence type="ECO:0000256" key="3">
    <source>
        <dbReference type="ARBA" id="ARBA00022475"/>
    </source>
</evidence>
<feature type="transmembrane region" description="Helical" evidence="7">
    <location>
        <begin position="226"/>
        <end position="245"/>
    </location>
</feature>
<evidence type="ECO:0000313" key="10">
    <source>
        <dbReference type="Proteomes" id="UP000256562"/>
    </source>
</evidence>
<evidence type="ECO:0000256" key="6">
    <source>
        <dbReference type="ARBA" id="ARBA00023136"/>
    </source>
</evidence>
<keyword evidence="3" id="KW-1003">Cell membrane</keyword>
<dbReference type="OrthoDB" id="9810818at2"/>
<dbReference type="GO" id="GO:0005886">
    <property type="term" value="C:plasma membrane"/>
    <property type="evidence" value="ECO:0007669"/>
    <property type="project" value="UniProtKB-SubCell"/>
</dbReference>
<gene>
    <name evidence="9" type="ORF">DOS83_03345</name>
</gene>
<evidence type="ECO:0000256" key="2">
    <source>
        <dbReference type="ARBA" id="ARBA00007362"/>
    </source>
</evidence>
<feature type="transmembrane region" description="Helical" evidence="7">
    <location>
        <begin position="257"/>
        <end position="275"/>
    </location>
</feature>
<dbReference type="InterPro" id="IPR050638">
    <property type="entry name" value="AA-Vitamin_Transporters"/>
</dbReference>
<dbReference type="PANTHER" id="PTHR32322:SF18">
    <property type="entry name" value="S-ADENOSYLMETHIONINE_S-ADENOSYLHOMOCYSTEINE TRANSPORTER"/>
    <property type="match status" value="1"/>
</dbReference>